<dbReference type="GO" id="GO:0016787">
    <property type="term" value="F:hydrolase activity"/>
    <property type="evidence" value="ECO:0007669"/>
    <property type="project" value="UniProtKB-KW"/>
</dbReference>
<keyword evidence="2" id="KW-1185">Reference proteome</keyword>
<accession>A0AA41Y996</accession>
<dbReference type="InterPro" id="IPR036412">
    <property type="entry name" value="HAD-like_sf"/>
</dbReference>
<dbReference type="PANTHER" id="PTHR43434">
    <property type="entry name" value="PHOSPHOGLYCOLATE PHOSPHATASE"/>
    <property type="match status" value="1"/>
</dbReference>
<dbReference type="InterPro" id="IPR041492">
    <property type="entry name" value="HAD_2"/>
</dbReference>
<dbReference type="InterPro" id="IPR023214">
    <property type="entry name" value="HAD_sf"/>
</dbReference>
<dbReference type="Gene3D" id="1.10.150.240">
    <property type="entry name" value="Putative phosphatase, domain 2"/>
    <property type="match status" value="1"/>
</dbReference>
<gene>
    <name evidence="1" type="ORF">N2K84_02440</name>
</gene>
<dbReference type="InterPro" id="IPR050155">
    <property type="entry name" value="HAD-like_hydrolase_sf"/>
</dbReference>
<dbReference type="RefSeq" id="WP_282590180.1">
    <property type="nucleotide sequence ID" value="NZ_JAPAAF010000002.1"/>
</dbReference>
<reference evidence="1" key="1">
    <citation type="submission" date="2022-10" db="EMBL/GenBank/DDBJ databases">
        <title>Gaoshiqiia sediminis gen. nov., sp. nov., isolated from coastal sediment.</title>
        <authorList>
            <person name="Yu W.X."/>
            <person name="Mu D.S."/>
            <person name="Du J.Z."/>
            <person name="Liang Y.Q."/>
        </authorList>
    </citation>
    <scope>NUCLEOTIDE SEQUENCE</scope>
    <source>
        <strain evidence="1">A06</strain>
    </source>
</reference>
<evidence type="ECO:0000313" key="1">
    <source>
        <dbReference type="EMBL" id="MCW0481570.1"/>
    </source>
</evidence>
<proteinExistence type="predicted"/>
<dbReference type="Proteomes" id="UP001163821">
    <property type="component" value="Unassembled WGS sequence"/>
</dbReference>
<dbReference type="GO" id="GO:0004713">
    <property type="term" value="F:protein tyrosine kinase activity"/>
    <property type="evidence" value="ECO:0007669"/>
    <property type="project" value="TreeGrafter"/>
</dbReference>
<dbReference type="Pfam" id="PF13419">
    <property type="entry name" value="HAD_2"/>
    <property type="match status" value="1"/>
</dbReference>
<name>A0AA41Y996_9BACT</name>
<dbReference type="AlphaFoldDB" id="A0AA41Y996"/>
<dbReference type="Gene3D" id="3.40.50.1000">
    <property type="entry name" value="HAD superfamily/HAD-like"/>
    <property type="match status" value="1"/>
</dbReference>
<keyword evidence="1" id="KW-0378">Hydrolase</keyword>
<dbReference type="PANTHER" id="PTHR43434:SF20">
    <property type="entry name" value="5'-NUCLEOTIDASE"/>
    <property type="match status" value="1"/>
</dbReference>
<dbReference type="GO" id="GO:0005829">
    <property type="term" value="C:cytosol"/>
    <property type="evidence" value="ECO:0007669"/>
    <property type="project" value="TreeGrafter"/>
</dbReference>
<protein>
    <submittedName>
        <fullName evidence="1">HAD hydrolase-like protein</fullName>
    </submittedName>
</protein>
<dbReference type="InterPro" id="IPR023198">
    <property type="entry name" value="PGP-like_dom2"/>
</dbReference>
<organism evidence="1 2">
    <name type="scientific">Gaoshiqia sediminis</name>
    <dbReference type="NCBI Taxonomy" id="2986998"/>
    <lineage>
        <taxon>Bacteria</taxon>
        <taxon>Pseudomonadati</taxon>
        <taxon>Bacteroidota</taxon>
        <taxon>Bacteroidia</taxon>
        <taxon>Marinilabiliales</taxon>
        <taxon>Prolixibacteraceae</taxon>
        <taxon>Gaoshiqia</taxon>
    </lineage>
</organism>
<sequence length="216" mass="24116">MVNYSHIIFDLDGTLLNSKVGIENSLNYMFSRMDHDRIGSVVVDRLIGPPIQDGLKNVLGFDERQVELGVRLFREYYSTKGLYEGELYAGIAELLAELADRGTKLYVATSKKDRFTEIVLREFGLDRYLTDFQGSGDGGLHTKAGIITQLLDRNQLIPSPNMVMIGDTKFDIVGGKANEISTIGVGYGYGDADEIRSLQPDYFADDVDDLTEHLVY</sequence>
<comment type="caution">
    <text evidence="1">The sequence shown here is derived from an EMBL/GenBank/DDBJ whole genome shotgun (WGS) entry which is preliminary data.</text>
</comment>
<evidence type="ECO:0000313" key="2">
    <source>
        <dbReference type="Proteomes" id="UP001163821"/>
    </source>
</evidence>
<dbReference type="EMBL" id="JAPAAF010000002">
    <property type="protein sequence ID" value="MCW0481570.1"/>
    <property type="molecule type" value="Genomic_DNA"/>
</dbReference>
<dbReference type="SUPFAM" id="SSF56784">
    <property type="entry name" value="HAD-like"/>
    <property type="match status" value="1"/>
</dbReference>